<dbReference type="PANTHER" id="PTHR42829:SF2">
    <property type="entry name" value="NADH-UBIQUINONE OXIDOREDUCTASE CHAIN 5"/>
    <property type="match status" value="1"/>
</dbReference>
<feature type="transmembrane region" description="Helical" evidence="5">
    <location>
        <begin position="605"/>
        <end position="624"/>
    </location>
</feature>
<dbReference type="PANTHER" id="PTHR42829">
    <property type="entry name" value="NADH-UBIQUINONE OXIDOREDUCTASE CHAIN 5"/>
    <property type="match status" value="1"/>
</dbReference>
<gene>
    <name evidence="8" type="ordered locus">Ferp_1706</name>
</gene>
<feature type="domain" description="NADH-Ubiquinone oxidoreductase (complex I) chain 5 N-terminal" evidence="7">
    <location>
        <begin position="67"/>
        <end position="104"/>
    </location>
</feature>
<dbReference type="InterPro" id="IPR003945">
    <property type="entry name" value="NU5C-like"/>
</dbReference>
<dbReference type="GO" id="GO:0042773">
    <property type="term" value="P:ATP synthesis coupled electron transport"/>
    <property type="evidence" value="ECO:0007669"/>
    <property type="project" value="InterPro"/>
</dbReference>
<dbReference type="OrthoDB" id="371891at2157"/>
<feature type="transmembrane region" description="Helical" evidence="5">
    <location>
        <begin position="479"/>
        <end position="499"/>
    </location>
</feature>
<feature type="transmembrane region" description="Helical" evidence="5">
    <location>
        <begin position="439"/>
        <end position="458"/>
    </location>
</feature>
<dbReference type="PRINTS" id="PR01434">
    <property type="entry name" value="NADHDHGNASE5"/>
</dbReference>
<dbReference type="Pfam" id="PF00361">
    <property type="entry name" value="Proton_antipo_M"/>
    <property type="match status" value="1"/>
</dbReference>
<feature type="transmembrane region" description="Helical" evidence="5">
    <location>
        <begin position="397"/>
        <end position="419"/>
    </location>
</feature>
<dbReference type="PaxDb" id="589924-Ferp_1706"/>
<dbReference type="Proteomes" id="UP000002613">
    <property type="component" value="Chromosome"/>
</dbReference>
<keyword evidence="8" id="KW-0830">Ubiquinone</keyword>
<dbReference type="GO" id="GO:0008137">
    <property type="term" value="F:NADH dehydrogenase (ubiquinone) activity"/>
    <property type="evidence" value="ECO:0007669"/>
    <property type="project" value="InterPro"/>
</dbReference>
<dbReference type="KEGG" id="fpl:Ferp_1706"/>
<reference evidence="8 9" key="2">
    <citation type="journal article" date="2011" name="Stand. Genomic Sci.">
        <title>Complete genome sequence of Ferroglobus placidus AEDII12DO.</title>
        <authorList>
            <person name="Anderson I."/>
            <person name="Risso C."/>
            <person name="Holmes D."/>
            <person name="Lucas S."/>
            <person name="Copeland A."/>
            <person name="Lapidus A."/>
            <person name="Cheng J.F."/>
            <person name="Bruce D."/>
            <person name="Goodwin L."/>
            <person name="Pitluck S."/>
            <person name="Saunders E."/>
            <person name="Brettin T."/>
            <person name="Detter J.C."/>
            <person name="Han C."/>
            <person name="Tapia R."/>
            <person name="Larimer F."/>
            <person name="Land M."/>
            <person name="Hauser L."/>
            <person name="Woyke T."/>
            <person name="Lovley D."/>
            <person name="Kyrpides N."/>
            <person name="Ivanova N."/>
        </authorList>
    </citation>
    <scope>NUCLEOTIDE SEQUENCE [LARGE SCALE GENOMIC DNA]</scope>
    <source>
        <strain evidence="9">DSM 10642 / AEDII12DO</strain>
    </source>
</reference>
<evidence type="ECO:0000256" key="4">
    <source>
        <dbReference type="ARBA" id="ARBA00023136"/>
    </source>
</evidence>
<name>D3RZD7_FERPA</name>
<evidence type="ECO:0000259" key="6">
    <source>
        <dbReference type="Pfam" id="PF00361"/>
    </source>
</evidence>
<dbReference type="eggNOG" id="arCOG01539">
    <property type="taxonomic scope" value="Archaea"/>
</dbReference>
<evidence type="ECO:0000256" key="3">
    <source>
        <dbReference type="ARBA" id="ARBA00022989"/>
    </source>
</evidence>
<feature type="transmembrane region" description="Helical" evidence="5">
    <location>
        <begin position="31"/>
        <end position="54"/>
    </location>
</feature>
<protein>
    <submittedName>
        <fullName evidence="8">NADH/Ubiquinone/plastoquinone (Complex I)</fullName>
    </submittedName>
</protein>
<feature type="transmembrane region" description="Helical" evidence="5">
    <location>
        <begin position="131"/>
        <end position="150"/>
    </location>
</feature>
<dbReference type="HOGENOM" id="CLU_007100_6_2_2"/>
<keyword evidence="2 5" id="KW-0812">Transmembrane</keyword>
<dbReference type="InterPro" id="IPR001750">
    <property type="entry name" value="ND/Mrp_TM"/>
</dbReference>
<dbReference type="GO" id="GO:0003954">
    <property type="term" value="F:NADH dehydrogenase activity"/>
    <property type="evidence" value="ECO:0007669"/>
    <property type="project" value="TreeGrafter"/>
</dbReference>
<evidence type="ECO:0000256" key="2">
    <source>
        <dbReference type="ARBA" id="ARBA00022692"/>
    </source>
</evidence>
<comment type="subcellular location">
    <subcellularLocation>
        <location evidence="1">Membrane</location>
        <topology evidence="1">Multi-pass membrane protein</topology>
    </subcellularLocation>
</comment>
<evidence type="ECO:0000259" key="7">
    <source>
        <dbReference type="Pfam" id="PF00662"/>
    </source>
</evidence>
<evidence type="ECO:0000313" key="9">
    <source>
        <dbReference type="Proteomes" id="UP000002613"/>
    </source>
</evidence>
<feature type="domain" description="NADH:quinone oxidoreductase/Mrp antiporter transmembrane" evidence="6">
    <location>
        <begin position="182"/>
        <end position="438"/>
    </location>
</feature>
<feature type="transmembrane region" description="Helical" evidence="5">
    <location>
        <begin position="75"/>
        <end position="94"/>
    </location>
</feature>
<feature type="transmembrane region" description="Helical" evidence="5">
    <location>
        <begin position="324"/>
        <end position="343"/>
    </location>
</feature>
<keyword evidence="3 5" id="KW-1133">Transmembrane helix</keyword>
<dbReference type="GeneID" id="8779232"/>
<feature type="transmembrane region" description="Helical" evidence="5">
    <location>
        <begin position="260"/>
        <end position="284"/>
    </location>
</feature>
<dbReference type="GO" id="GO:0015990">
    <property type="term" value="P:electron transport coupled proton transport"/>
    <property type="evidence" value="ECO:0007669"/>
    <property type="project" value="TreeGrafter"/>
</dbReference>
<dbReference type="STRING" id="589924.Ferp_1706"/>
<feature type="transmembrane region" description="Helical" evidence="5">
    <location>
        <begin position="511"/>
        <end position="531"/>
    </location>
</feature>
<evidence type="ECO:0000256" key="1">
    <source>
        <dbReference type="ARBA" id="ARBA00004141"/>
    </source>
</evidence>
<keyword evidence="4 5" id="KW-0472">Membrane</keyword>
<evidence type="ECO:0000256" key="5">
    <source>
        <dbReference type="SAM" id="Phobius"/>
    </source>
</evidence>
<proteinExistence type="predicted"/>
<dbReference type="GO" id="GO:0016020">
    <property type="term" value="C:membrane"/>
    <property type="evidence" value="ECO:0007669"/>
    <property type="project" value="UniProtKB-SubCell"/>
</dbReference>
<keyword evidence="9" id="KW-1185">Reference proteome</keyword>
<dbReference type="Pfam" id="PF00662">
    <property type="entry name" value="Proton_antipo_N"/>
    <property type="match status" value="1"/>
</dbReference>
<evidence type="ECO:0000313" key="8">
    <source>
        <dbReference type="EMBL" id="ADC65850.1"/>
    </source>
</evidence>
<reference evidence="9" key="1">
    <citation type="submission" date="2010-02" db="EMBL/GenBank/DDBJ databases">
        <title>Complete sequence of Ferroglobus placidus DSM 10642.</title>
        <authorList>
            <consortium name="US DOE Joint Genome Institute"/>
            <person name="Lucas S."/>
            <person name="Copeland A."/>
            <person name="Lapidus A."/>
            <person name="Cheng J.-F."/>
            <person name="Bruce D."/>
            <person name="Goodwin L."/>
            <person name="Pitluck S."/>
            <person name="Saunders E."/>
            <person name="Brettin T."/>
            <person name="Detter J.C."/>
            <person name="Han C."/>
            <person name="Tapia R."/>
            <person name="Larimer F."/>
            <person name="Land M."/>
            <person name="Hauser L."/>
            <person name="Kyrpides N."/>
            <person name="Ivanova N."/>
            <person name="Holmes D."/>
            <person name="Lovley D."/>
            <person name="Kyrpides N."/>
            <person name="Anderson I.J."/>
            <person name="Woyke T."/>
        </authorList>
    </citation>
    <scope>NUCLEOTIDE SEQUENCE [LARGE SCALE GENOMIC DNA]</scope>
    <source>
        <strain evidence="9">DSM 10642 / AEDII12DO</strain>
    </source>
</reference>
<organism evidence="8 9">
    <name type="scientific">Ferroglobus placidus (strain DSM 10642 / AEDII12DO)</name>
    <dbReference type="NCBI Taxonomy" id="589924"/>
    <lineage>
        <taxon>Archaea</taxon>
        <taxon>Methanobacteriati</taxon>
        <taxon>Methanobacteriota</taxon>
        <taxon>Archaeoglobi</taxon>
        <taxon>Archaeoglobales</taxon>
        <taxon>Archaeoglobaceae</taxon>
        <taxon>Ferroglobus</taxon>
    </lineage>
</organism>
<feature type="transmembrane region" description="Helical" evidence="5">
    <location>
        <begin position="355"/>
        <end position="377"/>
    </location>
</feature>
<feature type="transmembrane region" description="Helical" evidence="5">
    <location>
        <begin position="194"/>
        <end position="214"/>
    </location>
</feature>
<dbReference type="AlphaFoldDB" id="D3RZD7"/>
<accession>D3RZD7</accession>
<dbReference type="EMBL" id="CP001899">
    <property type="protein sequence ID" value="ADC65850.1"/>
    <property type="molecule type" value="Genomic_DNA"/>
</dbReference>
<feature type="transmembrane region" description="Helical" evidence="5">
    <location>
        <begin position="106"/>
        <end position="124"/>
    </location>
</feature>
<feature type="transmembrane region" description="Helical" evidence="5">
    <location>
        <begin position="220"/>
        <end position="239"/>
    </location>
</feature>
<dbReference type="InterPro" id="IPR001516">
    <property type="entry name" value="Proton_antipo_N"/>
</dbReference>
<dbReference type="RefSeq" id="WP_012966189.1">
    <property type="nucleotide sequence ID" value="NC_013849.1"/>
</dbReference>
<sequence length="625" mass="69458">MWLWLVLLLSPIIASVPIAIAWEFNRNLGRKLPVISVAGLFVSFVITLYILLFVEEGRFSYPWLPGIEIAFIVDYLSKYMGVLTGFIAFVIGVYGLEYMKDDYRLGWYWFFFNLFTASMLMVVYSDNLLSLLIGWEGLGIASWGLIGHWFRDDDELSYVGVINRKVGFLKMFWSPSTGGWRAISTIRIGDMPMFFAVAAIFAFAGTLNISQINWELLIERIGSFGVAVLLLAFLMGPFTKSAQLPFSEWLMTAMTGPTTVSALLHSATMVAAGTYLFMRISWYVEPWKIHDAGIEFVYLLVLFLGLISSLYGALVALASRERKVLLAASTMSSLGLMFAAAAASKWIGEFAIVVAFWYLITHAFAKATLFLVAGHLIHETHDRFLCGDLEVAKKMKLTFVVTIIATVMLAGIPPLTAYWVKSAMDEVMHSLHEVGEAPLFLLIIISAVYSAFLAKFLSMNFVKGRHVHLHLHGGGLMKTGYTLMVSMLFLLLAVILLGIDEHVEEFVKAGFHATSFMVGVLVTVTYAIGFVKPTLETKIGQVLADRFYLMALNDFIVPKIGWAFVTAVDYGNKAIDFFAHRAIPGLFEVVSKGIRALQTGRLTHYVQLALGALMLLLIAVSVAGW</sequence>
<feature type="transmembrane region" description="Helical" evidence="5">
    <location>
        <begin position="296"/>
        <end position="317"/>
    </location>
</feature>